<keyword evidence="3 7" id="KW-0507">mRNA processing</keyword>
<dbReference type="InterPro" id="IPR022783">
    <property type="entry name" value="GCFC_dom"/>
</dbReference>
<dbReference type="PANTHER" id="PTHR23329:SF1">
    <property type="entry name" value="TUFTELIN-INTERACTING PROTEIN 11"/>
    <property type="match status" value="1"/>
</dbReference>
<dbReference type="Proteomes" id="UP000242875">
    <property type="component" value="Unassembled WGS sequence"/>
</dbReference>
<dbReference type="InterPro" id="IPR022159">
    <property type="entry name" value="STIP/TFIP11_N"/>
</dbReference>
<keyword evidence="11" id="KW-1185">Reference proteome</keyword>
<reference evidence="10 11" key="1">
    <citation type="journal article" date="2017" name="Mycologia">
        <title>Bifiguratus adelaidae, gen. et sp. nov., a new member of Mucoromycotina in endophytic and soil-dwelling habitats.</title>
        <authorList>
            <person name="Torres-Cruz T.J."/>
            <person name="Billingsley Tobias T.L."/>
            <person name="Almatruk M."/>
            <person name="Hesse C."/>
            <person name="Kuske C.R."/>
            <person name="Desiro A."/>
            <person name="Benucci G.M."/>
            <person name="Bonito G."/>
            <person name="Stajich J.E."/>
            <person name="Dunlap C."/>
            <person name="Arnold A.E."/>
            <person name="Porras-Alfaro A."/>
        </authorList>
    </citation>
    <scope>NUCLEOTIDE SEQUENCE [LARGE SCALE GENOMIC DNA]</scope>
    <source>
        <strain evidence="10 11">AZ0501</strain>
    </source>
</reference>
<dbReference type="GO" id="GO:0003676">
    <property type="term" value="F:nucleic acid binding"/>
    <property type="evidence" value="ECO:0007669"/>
    <property type="project" value="InterPro"/>
</dbReference>
<dbReference type="Pfam" id="PF07842">
    <property type="entry name" value="GCFC"/>
    <property type="match status" value="1"/>
</dbReference>
<evidence type="ECO:0000259" key="9">
    <source>
        <dbReference type="PROSITE" id="PS50174"/>
    </source>
</evidence>
<dbReference type="InterPro" id="IPR000467">
    <property type="entry name" value="G_patch_dom"/>
</dbReference>
<feature type="region of interest" description="Disordered" evidence="8">
    <location>
        <begin position="312"/>
        <end position="341"/>
    </location>
</feature>
<evidence type="ECO:0000256" key="5">
    <source>
        <dbReference type="ARBA" id="ARBA00023187"/>
    </source>
</evidence>
<name>A0A261XWL1_9FUNG</name>
<comment type="caution">
    <text evidence="10">The sequence shown here is derived from an EMBL/GenBank/DDBJ whole genome shotgun (WGS) entry which is preliminary data.</text>
</comment>
<feature type="region of interest" description="Disordered" evidence="8">
    <location>
        <begin position="45"/>
        <end position="238"/>
    </location>
</feature>
<feature type="compositionally biased region" description="Acidic residues" evidence="8">
    <location>
        <begin position="1"/>
        <end position="18"/>
    </location>
</feature>
<feature type="region of interest" description="Disordered" evidence="8">
    <location>
        <begin position="1"/>
        <end position="23"/>
    </location>
</feature>
<dbReference type="PROSITE" id="PS50174">
    <property type="entry name" value="G_PATCH"/>
    <property type="match status" value="1"/>
</dbReference>
<keyword evidence="6 7" id="KW-0539">Nucleus</keyword>
<dbReference type="SMART" id="SM00443">
    <property type="entry name" value="G_patch"/>
    <property type="match status" value="1"/>
</dbReference>
<feature type="domain" description="G-patch" evidence="9">
    <location>
        <begin position="246"/>
        <end position="292"/>
    </location>
</feature>
<accession>A0A261XWL1</accession>
<dbReference type="EMBL" id="MVBO01000128">
    <property type="protein sequence ID" value="OZJ02747.1"/>
    <property type="molecule type" value="Genomic_DNA"/>
</dbReference>
<evidence type="ECO:0000256" key="3">
    <source>
        <dbReference type="ARBA" id="ARBA00022664"/>
    </source>
</evidence>
<comment type="similarity">
    <text evidence="2 7">Belongs to the TFP11/STIP family.</text>
</comment>
<feature type="compositionally biased region" description="Basic and acidic residues" evidence="8">
    <location>
        <begin position="328"/>
        <end position="337"/>
    </location>
</feature>
<keyword evidence="5 7" id="KW-0508">mRNA splicing</keyword>
<evidence type="ECO:0000256" key="1">
    <source>
        <dbReference type="ARBA" id="ARBA00004123"/>
    </source>
</evidence>
<organism evidence="10 11">
    <name type="scientific">Bifiguratus adelaidae</name>
    <dbReference type="NCBI Taxonomy" id="1938954"/>
    <lineage>
        <taxon>Eukaryota</taxon>
        <taxon>Fungi</taxon>
        <taxon>Fungi incertae sedis</taxon>
        <taxon>Mucoromycota</taxon>
        <taxon>Mucoromycotina</taxon>
        <taxon>Endogonomycetes</taxon>
        <taxon>Endogonales</taxon>
        <taxon>Endogonales incertae sedis</taxon>
        <taxon>Bifiguratus</taxon>
    </lineage>
</organism>
<feature type="compositionally biased region" description="Polar residues" evidence="8">
    <location>
        <begin position="164"/>
        <end position="184"/>
    </location>
</feature>
<feature type="compositionally biased region" description="Low complexity" evidence="8">
    <location>
        <begin position="92"/>
        <end position="105"/>
    </location>
</feature>
<evidence type="ECO:0000256" key="7">
    <source>
        <dbReference type="PIRNR" id="PIRNR017706"/>
    </source>
</evidence>
<dbReference type="AlphaFoldDB" id="A0A261XWL1"/>
<evidence type="ECO:0000256" key="6">
    <source>
        <dbReference type="ARBA" id="ARBA00023242"/>
    </source>
</evidence>
<gene>
    <name evidence="10" type="ORF">BZG36_04669</name>
</gene>
<evidence type="ECO:0000256" key="2">
    <source>
        <dbReference type="ARBA" id="ARBA00010900"/>
    </source>
</evidence>
<evidence type="ECO:0000256" key="4">
    <source>
        <dbReference type="ARBA" id="ARBA00022728"/>
    </source>
</evidence>
<keyword evidence="4 7" id="KW-0747">Spliceosome</keyword>
<dbReference type="Pfam" id="PF01585">
    <property type="entry name" value="G-patch"/>
    <property type="match status" value="1"/>
</dbReference>
<dbReference type="InterPro" id="IPR024933">
    <property type="entry name" value="TFP11"/>
</dbReference>
<dbReference type="PIRSF" id="PIRSF017706">
    <property type="entry name" value="TFIP11"/>
    <property type="match status" value="1"/>
</dbReference>
<sequence>MDDMDSSNSEDEDMESFEVVDRNYEEEAAGFGNFRKRRKFTKEDAMLGIFNEEEDEYDGRDTRRRPVTYSGVSFVKSQSKGNREGQDTDMAGSSESEGSDVSSGDESAEPVRVPRKQFQESDEEDTAAPIGGLGFAKGQTLSMDSLNQTPQNIPERSDNAALRSMNQNAAAALRQSTLNGSSTRAPPPLEMPAMQFGSSKGKKPPLQSRQSGGSPAGWSTPPSQASRPGTPPVSVPKDFAKFNAHGSGFGLKMLQKMGWQAGTGLGQDGAGIVNPVETKLRPGRMGLAYKGFTEMTEQHKEEARRRGEIVDDTPQDVGKSAKRAAWKKKPEGGEGRRTQTARKITKTVYKTANDILSTTSSRSSSPSLAQQKIIDMTGPDARELSAADLQQLRSQTPTGMEMSAHIPELRHNIRLLVDMSRSDLDHLRREQRITNDKLSANQRDQASVEDALKQEEHKLSRFSELQALVDTIVQRQSTLLQQVDEFLTSDGIIDNTFGDIFLKLAGPYLQEYEDYGVDSFIASIWTTILRRQVTHWSPLDNPTLGVADICKWRVLLKTSWQPPPPDVDMDAAYLLGRPNRNSKPQDLRMTGFESMLHHLWLPKIRSAVNNAWDPHESEPLIKLLTAWKPPMLPQFIFENIVDQLILPKLARAVNEWDPRNDDAKVHTWLHPWLPILGYPKLQELYTSVRQKFSITLRQWHPSDTSAFEVIYPWKDVWEPAEMETFLIKSVLPKLVHVLRTEFQVNPQDQQLDPLQWVMLWTTLLSPVINGQLLENEFFPKWLDMIYRWLTADQESADLKEVADWYEYWKSAFQHFGVYNNPSVQKEFRKGLEMMATAVNGGKVVMPPVGEASRLYTTVT</sequence>
<feature type="compositionally biased region" description="Polar residues" evidence="8">
    <location>
        <begin position="139"/>
        <end position="154"/>
    </location>
</feature>
<dbReference type="Pfam" id="PF12457">
    <property type="entry name" value="TIP_N"/>
    <property type="match status" value="1"/>
</dbReference>
<dbReference type="GO" id="GO:0071008">
    <property type="term" value="C:U2-type post-mRNA release spliceosomal complex"/>
    <property type="evidence" value="ECO:0007669"/>
    <property type="project" value="TreeGrafter"/>
</dbReference>
<evidence type="ECO:0000313" key="10">
    <source>
        <dbReference type="EMBL" id="OZJ02747.1"/>
    </source>
</evidence>
<evidence type="ECO:0000256" key="8">
    <source>
        <dbReference type="SAM" id="MobiDB-lite"/>
    </source>
</evidence>
<dbReference type="PANTHER" id="PTHR23329">
    <property type="entry name" value="TUFTELIN-INTERACTING PROTEIN 11-RELATED"/>
    <property type="match status" value="1"/>
</dbReference>
<protein>
    <recommendedName>
        <fullName evidence="9">G-patch domain-containing protein</fullName>
    </recommendedName>
</protein>
<dbReference type="GO" id="GO:0000390">
    <property type="term" value="P:spliceosomal complex disassembly"/>
    <property type="evidence" value="ECO:0007669"/>
    <property type="project" value="InterPro"/>
</dbReference>
<proteinExistence type="inferred from homology"/>
<evidence type="ECO:0000313" key="11">
    <source>
        <dbReference type="Proteomes" id="UP000242875"/>
    </source>
</evidence>
<comment type="subcellular location">
    <subcellularLocation>
        <location evidence="1 7">Nucleus</location>
    </subcellularLocation>
</comment>
<dbReference type="OrthoDB" id="4822at2759"/>
<dbReference type="InterPro" id="IPR045211">
    <property type="entry name" value="TFP11/STIP/Ntr1"/>
</dbReference>